<feature type="domain" description="Rhodanese" evidence="2">
    <location>
        <begin position="122"/>
        <end position="216"/>
    </location>
</feature>
<dbReference type="InterPro" id="IPR040503">
    <property type="entry name" value="TRHO_N"/>
</dbReference>
<reference evidence="4" key="1">
    <citation type="journal article" date="2019" name="Int. J. Syst. Evol. Microbiol.">
        <title>The Global Catalogue of Microorganisms (GCM) 10K type strain sequencing project: providing services to taxonomists for standard genome sequencing and annotation.</title>
        <authorList>
            <consortium name="The Broad Institute Genomics Platform"/>
            <consortium name="The Broad Institute Genome Sequencing Center for Infectious Disease"/>
            <person name="Wu L."/>
            <person name="Ma J."/>
        </authorList>
    </citation>
    <scope>NUCLEOTIDE SEQUENCE [LARGE SCALE GENOMIC DNA]</scope>
    <source>
        <strain evidence="4">CGMCC 1.16026</strain>
    </source>
</reference>
<proteinExistence type="inferred from homology"/>
<comment type="catalytic activity">
    <reaction evidence="1">
        <text>uridine(34) in tRNA + AH2 + O2 = 5-hydroxyuridine(34) in tRNA + A + H2O</text>
        <dbReference type="Rhea" id="RHEA:64224"/>
        <dbReference type="Rhea" id="RHEA-COMP:11727"/>
        <dbReference type="Rhea" id="RHEA-COMP:13381"/>
        <dbReference type="ChEBI" id="CHEBI:13193"/>
        <dbReference type="ChEBI" id="CHEBI:15377"/>
        <dbReference type="ChEBI" id="CHEBI:15379"/>
        <dbReference type="ChEBI" id="CHEBI:17499"/>
        <dbReference type="ChEBI" id="CHEBI:65315"/>
        <dbReference type="ChEBI" id="CHEBI:136877"/>
    </reaction>
</comment>
<evidence type="ECO:0000259" key="2">
    <source>
        <dbReference type="PROSITE" id="PS50206"/>
    </source>
</evidence>
<evidence type="ECO:0000256" key="1">
    <source>
        <dbReference type="HAMAP-Rule" id="MF_00469"/>
    </source>
</evidence>
<protein>
    <recommendedName>
        <fullName evidence="1">tRNA uridine(34) hydroxylase</fullName>
        <ecNumber evidence="1">1.14.-.-</ecNumber>
    </recommendedName>
    <alternativeName>
        <fullName evidence="1">tRNA hydroxylation protein O</fullName>
    </alternativeName>
</protein>
<dbReference type="Pfam" id="PF17773">
    <property type="entry name" value="UPF0176_N"/>
    <property type="match status" value="1"/>
</dbReference>
<accession>A0ABW1ZA96</accession>
<dbReference type="Pfam" id="PF00581">
    <property type="entry name" value="Rhodanese"/>
    <property type="match status" value="1"/>
</dbReference>
<dbReference type="InterPro" id="IPR001763">
    <property type="entry name" value="Rhodanese-like_dom"/>
</dbReference>
<dbReference type="EMBL" id="JBHSWI010000001">
    <property type="protein sequence ID" value="MFC6645113.1"/>
    <property type="molecule type" value="Genomic_DNA"/>
</dbReference>
<dbReference type="PROSITE" id="PS50206">
    <property type="entry name" value="RHODANESE_3"/>
    <property type="match status" value="1"/>
</dbReference>
<dbReference type="NCBIfam" id="NF001136">
    <property type="entry name" value="PRK00142.1-4"/>
    <property type="match status" value="1"/>
</dbReference>
<dbReference type="Gene3D" id="3.40.250.10">
    <property type="entry name" value="Rhodanese-like domain"/>
    <property type="match status" value="1"/>
</dbReference>
<dbReference type="EC" id="1.14.-.-" evidence="1"/>
<comment type="caution">
    <text evidence="3">The sequence shown here is derived from an EMBL/GenBank/DDBJ whole genome shotgun (WGS) entry which is preliminary data.</text>
</comment>
<dbReference type="InterPro" id="IPR036873">
    <property type="entry name" value="Rhodanese-like_dom_sf"/>
</dbReference>
<dbReference type="Proteomes" id="UP001596391">
    <property type="component" value="Unassembled WGS sequence"/>
</dbReference>
<dbReference type="HAMAP" id="MF_00469">
    <property type="entry name" value="TrhO"/>
    <property type="match status" value="1"/>
</dbReference>
<dbReference type="InterPro" id="IPR020936">
    <property type="entry name" value="TrhO"/>
</dbReference>
<keyword evidence="1" id="KW-0819">tRNA processing</keyword>
<name>A0ABW1ZA96_9BACT</name>
<keyword evidence="4" id="KW-1185">Reference proteome</keyword>
<dbReference type="PANTHER" id="PTHR43268">
    <property type="entry name" value="THIOSULFATE SULFURTRANSFERASE/RHODANESE-LIKE DOMAIN-CONTAINING PROTEIN 2"/>
    <property type="match status" value="1"/>
</dbReference>
<organism evidence="3 4">
    <name type="scientific">Granulicella cerasi</name>
    <dbReference type="NCBI Taxonomy" id="741063"/>
    <lineage>
        <taxon>Bacteria</taxon>
        <taxon>Pseudomonadati</taxon>
        <taxon>Acidobacteriota</taxon>
        <taxon>Terriglobia</taxon>
        <taxon>Terriglobales</taxon>
        <taxon>Acidobacteriaceae</taxon>
        <taxon>Granulicella</taxon>
    </lineage>
</organism>
<evidence type="ECO:0000313" key="4">
    <source>
        <dbReference type="Proteomes" id="UP001596391"/>
    </source>
</evidence>
<dbReference type="SUPFAM" id="SSF52821">
    <property type="entry name" value="Rhodanese/Cell cycle control phosphatase"/>
    <property type="match status" value="1"/>
</dbReference>
<dbReference type="Gene3D" id="3.30.70.100">
    <property type="match status" value="1"/>
</dbReference>
<dbReference type="RefSeq" id="WP_263371503.1">
    <property type="nucleotide sequence ID" value="NZ_JAGSYD010000003.1"/>
</dbReference>
<dbReference type="CDD" id="cd01518">
    <property type="entry name" value="RHOD_YceA"/>
    <property type="match status" value="1"/>
</dbReference>
<dbReference type="PANTHER" id="PTHR43268:SF3">
    <property type="entry name" value="RHODANESE-LIKE DOMAIN-CONTAINING PROTEIN 7-RELATED"/>
    <property type="match status" value="1"/>
</dbReference>
<evidence type="ECO:0000313" key="3">
    <source>
        <dbReference type="EMBL" id="MFC6645113.1"/>
    </source>
</evidence>
<gene>
    <name evidence="1" type="primary">trhO</name>
    <name evidence="3" type="ORF">ACFQBQ_05795</name>
</gene>
<dbReference type="SMART" id="SM00450">
    <property type="entry name" value="RHOD"/>
    <property type="match status" value="1"/>
</dbReference>
<comment type="similarity">
    <text evidence="1">Belongs to the TrhO family.</text>
</comment>
<sequence>MPYTVAALYKFVTVEDPAALREALAASFVEGELLGTILIATEGVNGTVAAADPAVIDRLLAFLHERLGLDRAEVKFSSADDAPFGRLKFKVKNAVLTFRGVEVDPNRPGTYVEAADWNALLADPEVLLVDTRNDYEVEAGTFQGAIDPHLTKFSEFVDYTREHLDATKHKKVAMFCTGGIRCEKASAYLLQQGFENVYHLRGGILKYLEDIPTSDSLWQGDCFVFDRRRGVGHDHFEEGE</sequence>
<keyword evidence="1" id="KW-0560">Oxidoreductase</keyword>
<comment type="function">
    <text evidence="1">Catalyzes oxygen-dependent 5-hydroxyuridine (ho5U) modification at position 34 in tRNAs.</text>
</comment>